<protein>
    <recommendedName>
        <fullName evidence="5">Ethanolamine ammonia-lyase small subunit</fullName>
        <shortName evidence="5">EAL small subunit</shortName>
        <ecNumber evidence="5">4.3.1.7</ecNumber>
    </recommendedName>
</protein>
<dbReference type="HAMAP" id="MF_00601">
    <property type="entry name" value="EutC"/>
    <property type="match status" value="1"/>
</dbReference>
<comment type="cofactor">
    <cofactor evidence="5">
        <name>adenosylcob(III)alamin</name>
        <dbReference type="ChEBI" id="CHEBI:18408"/>
    </cofactor>
    <text evidence="5">Binds between the large and small subunits.</text>
</comment>
<dbReference type="InterPro" id="IPR042251">
    <property type="entry name" value="EutC_C"/>
</dbReference>
<sequence>MSRDPVTLDPWQALRAHTPARVALGRSGVSVPTQELLRFGAAHAMARDAVHLPLDVATLGAQLEADGWPTLCVHSAAPDRATYLLRPDLGRRLSDASAEVLAQHTPPGGCDLLLVVGDGLSSLAVTRHAAPLLAALRRLAPTEWRIGTVVMAEQARVALGDPIGEQLGARLVAVLIGERPGLSSPDSLGVYLTHAPRRGRTDAERNCLSNIRPEGLGYEAAAHKLVWLCSQALQRGLTGIGLKDESGALPPPGQGPTLGR</sequence>
<keyword evidence="2 5" id="KW-0456">Lyase</keyword>
<dbReference type="EC" id="4.3.1.7" evidence="5"/>
<accession>A0ABZ0D114</accession>
<comment type="pathway">
    <text evidence="5">Amine and polyamine degradation; ethanolamine degradation.</text>
</comment>
<evidence type="ECO:0000256" key="2">
    <source>
        <dbReference type="ARBA" id="ARBA00023239"/>
    </source>
</evidence>
<evidence type="ECO:0000256" key="3">
    <source>
        <dbReference type="ARBA" id="ARBA00023285"/>
    </source>
</evidence>
<evidence type="ECO:0000256" key="6">
    <source>
        <dbReference type="SAM" id="MobiDB-lite"/>
    </source>
</evidence>
<reference evidence="7 8" key="1">
    <citation type="submission" date="2023-10" db="EMBL/GenBank/DDBJ databases">
        <title>Bacteria for the degradation of biodegradable plastic PBAT(Polybutylene adipate terephthalate).</title>
        <authorList>
            <person name="Weon H.-Y."/>
            <person name="Yeon J."/>
        </authorList>
    </citation>
    <scope>NUCLEOTIDE SEQUENCE [LARGE SCALE GENOMIC DNA]</scope>
    <source>
        <strain evidence="7 8">SBD 7-3</strain>
    </source>
</reference>
<comment type="subcellular location">
    <subcellularLocation>
        <location evidence="5">Bacterial microcompartment</location>
    </subcellularLocation>
</comment>
<gene>
    <name evidence="5 7" type="primary">eutC</name>
    <name evidence="7" type="ORF">RXV79_26380</name>
</gene>
<evidence type="ECO:0000256" key="5">
    <source>
        <dbReference type="HAMAP-Rule" id="MF_00601"/>
    </source>
</evidence>
<dbReference type="Gene3D" id="1.10.30.40">
    <property type="entry name" value="Ethanolamine ammonia-lyase light chain (EutC), N-terminal domain"/>
    <property type="match status" value="1"/>
</dbReference>
<dbReference type="InterPro" id="IPR042255">
    <property type="entry name" value="EutC_N"/>
</dbReference>
<dbReference type="PANTHER" id="PTHR39330">
    <property type="entry name" value="ETHANOLAMINE AMMONIA-LYASE LIGHT CHAIN"/>
    <property type="match status" value="1"/>
</dbReference>
<organism evidence="7 8">
    <name type="scientific">Piscinibacter gummiphilus</name>
    <dbReference type="NCBI Taxonomy" id="946333"/>
    <lineage>
        <taxon>Bacteria</taxon>
        <taxon>Pseudomonadati</taxon>
        <taxon>Pseudomonadota</taxon>
        <taxon>Betaproteobacteria</taxon>
        <taxon>Burkholderiales</taxon>
        <taxon>Sphaerotilaceae</taxon>
        <taxon>Piscinibacter</taxon>
    </lineage>
</organism>
<comment type="function">
    <text evidence="5">Catalyzes the deamination of various vicinal amino-alcohols to oxo compounds. Allows this organism to utilize ethanolamine as the sole source of nitrogen and carbon in the presence of external vitamin B12.</text>
</comment>
<feature type="binding site" evidence="5">
    <location>
        <position position="207"/>
    </location>
    <ligand>
        <name>adenosylcob(III)alamin</name>
        <dbReference type="ChEBI" id="CHEBI:18408"/>
    </ligand>
</feature>
<keyword evidence="1 5" id="KW-0846">Cobalamin</keyword>
<comment type="similarity">
    <text evidence="5">Belongs to the EutC family.</text>
</comment>
<dbReference type="PANTHER" id="PTHR39330:SF1">
    <property type="entry name" value="ETHANOLAMINE AMMONIA-LYASE SMALL SUBUNIT"/>
    <property type="match status" value="1"/>
</dbReference>
<evidence type="ECO:0000256" key="1">
    <source>
        <dbReference type="ARBA" id="ARBA00022628"/>
    </source>
</evidence>
<dbReference type="Gene3D" id="3.40.50.11240">
    <property type="entry name" value="Ethanolamine ammonia-lyase light chain (EutC)"/>
    <property type="match status" value="1"/>
</dbReference>
<dbReference type="EMBL" id="CP136336">
    <property type="protein sequence ID" value="WOB08414.1"/>
    <property type="molecule type" value="Genomic_DNA"/>
</dbReference>
<comment type="subunit">
    <text evidence="5">The basic unit is a heterodimer which dimerizes to form tetramers. The heterotetramers trimerize; 6 large subunits form a core ring with 6 small subunits projecting outwards.</text>
</comment>
<feature type="binding site" evidence="5">
    <location>
        <position position="157"/>
    </location>
    <ligand>
        <name>adenosylcob(III)alamin</name>
        <dbReference type="ChEBI" id="CHEBI:18408"/>
    </ligand>
</feature>
<evidence type="ECO:0000313" key="7">
    <source>
        <dbReference type="EMBL" id="WOB08414.1"/>
    </source>
</evidence>
<dbReference type="RefSeq" id="WP_316701160.1">
    <property type="nucleotide sequence ID" value="NZ_CP136336.1"/>
</dbReference>
<feature type="region of interest" description="Disordered" evidence="6">
    <location>
        <begin position="241"/>
        <end position="260"/>
    </location>
</feature>
<dbReference type="InterPro" id="IPR009246">
    <property type="entry name" value="EutC"/>
</dbReference>
<keyword evidence="4 5" id="KW-1283">Bacterial microcompartment</keyword>
<dbReference type="GO" id="GO:0008851">
    <property type="term" value="F:ethanolamine ammonia-lyase activity"/>
    <property type="evidence" value="ECO:0007669"/>
    <property type="project" value="UniProtKB-EC"/>
</dbReference>
<dbReference type="NCBIfam" id="NF003971">
    <property type="entry name" value="PRK05465.1"/>
    <property type="match status" value="1"/>
</dbReference>
<feature type="binding site" evidence="5">
    <location>
        <position position="178"/>
    </location>
    <ligand>
        <name>adenosylcob(III)alamin</name>
        <dbReference type="ChEBI" id="CHEBI:18408"/>
    </ligand>
</feature>
<dbReference type="Pfam" id="PF05985">
    <property type="entry name" value="EutC"/>
    <property type="match status" value="1"/>
</dbReference>
<dbReference type="Proteomes" id="UP001303946">
    <property type="component" value="Chromosome"/>
</dbReference>
<name>A0ABZ0D114_9BURK</name>
<proteinExistence type="inferred from homology"/>
<comment type="catalytic activity">
    <reaction evidence="5">
        <text>ethanolamine = acetaldehyde + NH4(+)</text>
        <dbReference type="Rhea" id="RHEA:15313"/>
        <dbReference type="ChEBI" id="CHEBI:15343"/>
        <dbReference type="ChEBI" id="CHEBI:28938"/>
        <dbReference type="ChEBI" id="CHEBI:57603"/>
        <dbReference type="EC" id="4.3.1.7"/>
    </reaction>
</comment>
<evidence type="ECO:0000313" key="8">
    <source>
        <dbReference type="Proteomes" id="UP001303946"/>
    </source>
</evidence>
<keyword evidence="8" id="KW-1185">Reference proteome</keyword>
<dbReference type="PIRSF" id="PIRSF018982">
    <property type="entry name" value="EutC"/>
    <property type="match status" value="1"/>
</dbReference>
<evidence type="ECO:0000256" key="4">
    <source>
        <dbReference type="ARBA" id="ARBA00024446"/>
    </source>
</evidence>
<keyword evidence="3 5" id="KW-0170">Cobalt</keyword>